<evidence type="ECO:0000313" key="15">
    <source>
        <dbReference type="Proteomes" id="UP001165393"/>
    </source>
</evidence>
<dbReference type="PANTHER" id="PTHR42755">
    <property type="entry name" value="3-DEOXY-MANNO-OCTULOSONATE CYTIDYLYLTRANSFERASE"/>
    <property type="match status" value="1"/>
</dbReference>
<keyword evidence="12" id="KW-0448">Lipopolysaccharide biosynthesis</keyword>
<keyword evidence="12" id="KW-1003">Cell membrane</keyword>
<dbReference type="Proteomes" id="UP001165393">
    <property type="component" value="Unassembled WGS sequence"/>
</dbReference>
<dbReference type="Gene3D" id="3.40.50.11720">
    <property type="entry name" value="3-Deoxy-D-manno-octulosonic-acid transferase, N-terminal domain"/>
    <property type="match status" value="1"/>
</dbReference>
<evidence type="ECO:0000256" key="6">
    <source>
        <dbReference type="ARBA" id="ARBA00022679"/>
    </source>
</evidence>
<dbReference type="PANTHER" id="PTHR42755:SF1">
    <property type="entry name" value="3-DEOXY-D-MANNO-OCTULOSONIC ACID TRANSFERASE, MITOCHONDRIAL-RELATED"/>
    <property type="match status" value="1"/>
</dbReference>
<evidence type="ECO:0000256" key="7">
    <source>
        <dbReference type="ARBA" id="ARBA00022968"/>
    </source>
</evidence>
<dbReference type="NCBIfam" id="NF004388">
    <property type="entry name" value="PRK05749.1-4"/>
    <property type="match status" value="1"/>
</dbReference>
<keyword evidence="12" id="KW-0472">Membrane</keyword>
<evidence type="ECO:0000256" key="1">
    <source>
        <dbReference type="ARBA" id="ARBA00004388"/>
    </source>
</evidence>
<dbReference type="Gene3D" id="3.40.50.2000">
    <property type="entry name" value="Glycogen Phosphorylase B"/>
    <property type="match status" value="1"/>
</dbReference>
<accession>A0AA41WA23</accession>
<dbReference type="Pfam" id="PF04413">
    <property type="entry name" value="Glycos_transf_N"/>
    <property type="match status" value="1"/>
</dbReference>
<dbReference type="GO" id="GO:0005886">
    <property type="term" value="C:plasma membrane"/>
    <property type="evidence" value="ECO:0007669"/>
    <property type="project" value="UniProtKB-SubCell"/>
</dbReference>
<dbReference type="InterPro" id="IPR007507">
    <property type="entry name" value="Glycos_transf_N"/>
</dbReference>
<keyword evidence="7" id="KW-0735">Signal-anchor</keyword>
<dbReference type="InterPro" id="IPR039901">
    <property type="entry name" value="Kdotransferase"/>
</dbReference>
<dbReference type="FunFam" id="3.40.50.11720:FF:000001">
    <property type="entry name" value="3-deoxy-D-manno-octulosonic acid transferase"/>
    <property type="match status" value="1"/>
</dbReference>
<comment type="catalytic activity">
    <reaction evidence="9 12">
        <text>lipid IVA (E. coli) + CMP-3-deoxy-beta-D-manno-octulosonate = alpha-Kdo-(2-&gt;6)-lipid IVA (E. coli) + CMP + H(+)</text>
        <dbReference type="Rhea" id="RHEA:28066"/>
        <dbReference type="ChEBI" id="CHEBI:15378"/>
        <dbReference type="ChEBI" id="CHEBI:58603"/>
        <dbReference type="ChEBI" id="CHEBI:60364"/>
        <dbReference type="ChEBI" id="CHEBI:60377"/>
        <dbReference type="ChEBI" id="CHEBI:85987"/>
        <dbReference type="EC" id="2.4.99.12"/>
    </reaction>
</comment>
<dbReference type="GO" id="GO:0009244">
    <property type="term" value="P:lipopolysaccharide core region biosynthetic process"/>
    <property type="evidence" value="ECO:0007669"/>
    <property type="project" value="UniProtKB-UniRule"/>
</dbReference>
<dbReference type="RefSeq" id="WP_251262289.1">
    <property type="nucleotide sequence ID" value="NZ_JAMQGP010000007.1"/>
</dbReference>
<keyword evidence="12" id="KW-0812">Transmembrane</keyword>
<evidence type="ECO:0000256" key="8">
    <source>
        <dbReference type="ARBA" id="ARBA00031445"/>
    </source>
</evidence>
<keyword evidence="14" id="KW-0328">Glycosyltransferase</keyword>
<evidence type="ECO:0000256" key="2">
    <source>
        <dbReference type="ARBA" id="ARBA00004713"/>
    </source>
</evidence>
<comment type="subcellular location">
    <subcellularLocation>
        <location evidence="1">Cell inner membrane</location>
        <topology evidence="1">Single-pass membrane protein</topology>
        <orientation evidence="1">Cytoplasmic side</orientation>
    </subcellularLocation>
    <subcellularLocation>
        <location evidence="12">Cell membrane</location>
    </subcellularLocation>
</comment>
<evidence type="ECO:0000256" key="4">
    <source>
        <dbReference type="ARBA" id="ARBA00012621"/>
    </source>
</evidence>
<dbReference type="GO" id="GO:0043842">
    <property type="term" value="F:Kdo transferase activity"/>
    <property type="evidence" value="ECO:0007669"/>
    <property type="project" value="UniProtKB-EC"/>
</dbReference>
<dbReference type="InterPro" id="IPR038107">
    <property type="entry name" value="Glycos_transf_N_sf"/>
</dbReference>
<feature type="active site" description="Proton acceptor" evidence="10">
    <location>
        <position position="61"/>
    </location>
</feature>
<dbReference type="FunFam" id="3.40.50.2000:FF:000032">
    <property type="entry name" value="3-deoxy-D-manno-octulosonic acid transferase"/>
    <property type="match status" value="1"/>
</dbReference>
<evidence type="ECO:0000259" key="13">
    <source>
        <dbReference type="Pfam" id="PF04413"/>
    </source>
</evidence>
<evidence type="ECO:0000256" key="10">
    <source>
        <dbReference type="PIRSR" id="PIRSR639901-1"/>
    </source>
</evidence>
<comment type="caution">
    <text evidence="14">The sequence shown here is derived from an EMBL/GenBank/DDBJ whole genome shotgun (WGS) entry which is preliminary data.</text>
</comment>
<evidence type="ECO:0000256" key="9">
    <source>
        <dbReference type="ARBA" id="ARBA00049183"/>
    </source>
</evidence>
<sequence length="423" mass="47675">MLRIVYSLLIYFVIPILLVRQLWRSRIDSGHRQRIAERLGFVVPVTKAQTIVHFHLVSVGETLASLPLINQCLNEHPDMHLHVTCTTLTGSREITKRLGDRVSHSYLPYDSPTAMNRFYRRIPACVSVVMETELWPNMIRSAKRHQCPVMIMNARLSERSARRYRKLPKVRQLLIDPIDKICCQTHETLAQFKTLGASQTQLEYTGNLKFDMDLPETLQADAQSLRNALGQERPVWIAGSTHAGEDEILLEAHTLIKQSIPNAVMILVPRHPERFNDVSELAKARFNTGRQSQNAADADIDVLIGDTMGELLVMYKASDVAFVGGSLVARGGHNPLEPAILERPVVSGPHVFNFSVVYDMLDQHNAVCWADSAQQIATTVTSLLQSQEQRQNQVERALQIVKQHQGAKVHTLNVILGYVRAHN</sequence>
<evidence type="ECO:0000256" key="12">
    <source>
        <dbReference type="RuleBase" id="RU365103"/>
    </source>
</evidence>
<keyword evidence="12" id="KW-1133">Transmembrane helix</keyword>
<organism evidence="14 15">
    <name type="scientific">Echinimonas agarilytica</name>
    <dbReference type="NCBI Taxonomy" id="1215918"/>
    <lineage>
        <taxon>Bacteria</taxon>
        <taxon>Pseudomonadati</taxon>
        <taxon>Pseudomonadota</taxon>
        <taxon>Gammaproteobacteria</taxon>
        <taxon>Alteromonadales</taxon>
        <taxon>Echinimonadaceae</taxon>
        <taxon>Echinimonas</taxon>
    </lineage>
</organism>
<gene>
    <name evidence="14" type="primary">waaA</name>
    <name evidence="14" type="ORF">NAF29_14230</name>
</gene>
<proteinExistence type="inferred from homology"/>
<comment type="pathway">
    <text evidence="2 12">Bacterial outer membrane biogenesis; LPS core biosynthesis.</text>
</comment>
<dbReference type="AlphaFoldDB" id="A0AA41WA23"/>
<protein>
    <recommendedName>
        <fullName evidence="5 12">3-deoxy-D-manno-octulosonic acid transferase</fullName>
        <shortName evidence="12">Kdo transferase</shortName>
        <ecNumber evidence="4 12">2.4.99.12</ecNumber>
    </recommendedName>
    <alternativeName>
        <fullName evidence="8 12">Lipid IV(A) 3-deoxy-D-manno-octulosonic acid transferase</fullName>
    </alternativeName>
</protein>
<evidence type="ECO:0000256" key="11">
    <source>
        <dbReference type="PIRSR" id="PIRSR639901-2"/>
    </source>
</evidence>
<feature type="site" description="Transition state stabilizer" evidence="11">
    <location>
        <position position="131"/>
    </location>
</feature>
<evidence type="ECO:0000256" key="5">
    <source>
        <dbReference type="ARBA" id="ARBA00019077"/>
    </source>
</evidence>
<comment type="similarity">
    <text evidence="3">Belongs to the glycosyltransferase group 1 family. Glycosyltransferase 30 subfamily.</text>
</comment>
<reference evidence="14 15" key="1">
    <citation type="journal article" date="2013" name="Antonie Van Leeuwenhoek">
        <title>Echinimonas agarilytica gen. nov., sp. nov., a new gammaproteobacterium isolated from the sea urchin Strongylocentrotus intermedius.</title>
        <authorList>
            <person name="Nedashkovskaya O.I."/>
            <person name="Stenkova A.M."/>
            <person name="Zhukova N.V."/>
            <person name="Van Trappen S."/>
            <person name="Lee J.S."/>
            <person name="Kim S.B."/>
        </authorList>
    </citation>
    <scope>NUCLEOTIDE SEQUENCE [LARGE SCALE GENOMIC DNA]</scope>
    <source>
        <strain evidence="14 15">KMM 6351</strain>
    </source>
</reference>
<dbReference type="EMBL" id="JAMQGP010000007">
    <property type="protein sequence ID" value="MCM2680811.1"/>
    <property type="molecule type" value="Genomic_DNA"/>
</dbReference>
<keyword evidence="15" id="KW-1185">Reference proteome</keyword>
<dbReference type="GO" id="GO:0009245">
    <property type="term" value="P:lipid A biosynthetic process"/>
    <property type="evidence" value="ECO:0007669"/>
    <property type="project" value="TreeGrafter"/>
</dbReference>
<feature type="transmembrane region" description="Helical" evidence="12">
    <location>
        <begin position="6"/>
        <end position="23"/>
    </location>
</feature>
<feature type="site" description="Transition state stabilizer" evidence="11">
    <location>
        <position position="209"/>
    </location>
</feature>
<evidence type="ECO:0000313" key="14">
    <source>
        <dbReference type="EMBL" id="MCM2680811.1"/>
    </source>
</evidence>
<name>A0AA41WA23_9GAMM</name>
<dbReference type="SUPFAM" id="SSF53756">
    <property type="entry name" value="UDP-Glycosyltransferase/glycogen phosphorylase"/>
    <property type="match status" value="1"/>
</dbReference>
<keyword evidence="6 12" id="KW-0808">Transferase</keyword>
<evidence type="ECO:0000256" key="3">
    <source>
        <dbReference type="ARBA" id="ARBA00006380"/>
    </source>
</evidence>
<feature type="domain" description="3-deoxy-D-manno-octulosonic-acid transferase N-terminal" evidence="13">
    <location>
        <begin position="33"/>
        <end position="212"/>
    </location>
</feature>
<dbReference type="EC" id="2.4.99.12" evidence="4 12"/>
<comment type="function">
    <text evidence="12">Involved in lipopolysaccharide (LPS) biosynthesis. Catalyzes the transfer of 3-deoxy-D-manno-octulosonate (Kdo) residue(s) from CMP-Kdo to lipid IV(A), the tetraacyldisaccharide-1,4'-bisphosphate precursor of lipid A.</text>
</comment>